<proteinExistence type="predicted"/>
<dbReference type="EMBL" id="NQYH01000003">
    <property type="protein sequence ID" value="RIY41550.1"/>
    <property type="molecule type" value="Genomic_DNA"/>
</dbReference>
<dbReference type="InterPro" id="IPR058652">
    <property type="entry name" value="VapC50_C"/>
</dbReference>
<evidence type="ECO:0000259" key="2">
    <source>
        <dbReference type="Pfam" id="PF26343"/>
    </source>
</evidence>
<dbReference type="Pfam" id="PF26343">
    <property type="entry name" value="VapC50_C"/>
    <property type="match status" value="1"/>
</dbReference>
<evidence type="ECO:0000259" key="1">
    <source>
        <dbReference type="Pfam" id="PF13470"/>
    </source>
</evidence>
<evidence type="ECO:0000313" key="3">
    <source>
        <dbReference type="EMBL" id="RIY41550.1"/>
    </source>
</evidence>
<dbReference type="AlphaFoldDB" id="A0A3A1YXK2"/>
<gene>
    <name evidence="3" type="ORF">CJP73_06135</name>
</gene>
<name>A0A3A1YXK2_9BURK</name>
<reference evidence="3 4" key="1">
    <citation type="submission" date="2017-08" db="EMBL/GenBank/DDBJ databases">
        <title>Pusillimonas indicus sp. nov., a member of the family Alcaligenaceae isolated from surface seawater.</title>
        <authorList>
            <person name="Li J."/>
        </authorList>
    </citation>
    <scope>NUCLEOTIDE SEQUENCE [LARGE SCALE GENOMIC DNA]</scope>
    <source>
        <strain evidence="3 4">L52-1-41</strain>
    </source>
</reference>
<dbReference type="RefSeq" id="WP_119515801.1">
    <property type="nucleotide sequence ID" value="NZ_NQYH01000003.1"/>
</dbReference>
<comment type="caution">
    <text evidence="3">The sequence shown here is derived from an EMBL/GenBank/DDBJ whole genome shotgun (WGS) entry which is preliminary data.</text>
</comment>
<evidence type="ECO:0000313" key="4">
    <source>
        <dbReference type="Proteomes" id="UP000266206"/>
    </source>
</evidence>
<dbReference type="Pfam" id="PF13470">
    <property type="entry name" value="PIN_3"/>
    <property type="match status" value="1"/>
</dbReference>
<accession>A0A3A1YXK2</accession>
<dbReference type="Proteomes" id="UP000266206">
    <property type="component" value="Unassembled WGS sequence"/>
</dbReference>
<dbReference type="InterPro" id="IPR002716">
    <property type="entry name" value="PIN_dom"/>
</dbReference>
<protein>
    <submittedName>
        <fullName evidence="3">PIN domain-containing protein</fullName>
    </submittedName>
</protein>
<feature type="domain" description="VapC50 C-terminal" evidence="2">
    <location>
        <begin position="134"/>
        <end position="188"/>
    </location>
</feature>
<feature type="domain" description="PIN" evidence="1">
    <location>
        <begin position="9"/>
        <end position="116"/>
    </location>
</feature>
<dbReference type="OrthoDB" id="211933at2"/>
<sequence>MAGHVRYTALLDACVLYPLAMADSLMSLATAGFFAAKWTTRIEDEWIRAIERNRPDLVGKLNVRRDAMREAVPDWEVPESAWSQLFHGIVLPDPNDRHVLSAAIAGHVDCIVTSNLQDFPASVLMEFELEAVDPDTFIVNQWDLDPVNAIAAFKRMRQRRRKPGSTPAEFADALERGGLPTTAGRLRDASELI</sequence>
<organism evidence="3 4">
    <name type="scientific">Neopusillimonas maritima</name>
    <dbReference type="NCBI Taxonomy" id="2026239"/>
    <lineage>
        <taxon>Bacteria</taxon>
        <taxon>Pseudomonadati</taxon>
        <taxon>Pseudomonadota</taxon>
        <taxon>Betaproteobacteria</taxon>
        <taxon>Burkholderiales</taxon>
        <taxon>Alcaligenaceae</taxon>
        <taxon>Neopusillimonas</taxon>
    </lineage>
</organism>